<gene>
    <name evidence="2" type="ORF">FYJ63_06160</name>
</gene>
<comment type="caution">
    <text evidence="2">The sequence shown here is derived from an EMBL/GenBank/DDBJ whole genome shotgun (WGS) entry which is preliminary data.</text>
</comment>
<feature type="region of interest" description="Disordered" evidence="1">
    <location>
        <begin position="424"/>
        <end position="448"/>
    </location>
</feature>
<name>A0A7K0K326_9ACTO</name>
<evidence type="ECO:0000313" key="3">
    <source>
        <dbReference type="Proteomes" id="UP000442535"/>
    </source>
</evidence>
<evidence type="ECO:0000313" key="2">
    <source>
        <dbReference type="EMBL" id="MST49819.1"/>
    </source>
</evidence>
<protein>
    <submittedName>
        <fullName evidence="2">Uncharacterized protein</fullName>
    </submittedName>
</protein>
<reference evidence="2 3" key="1">
    <citation type="submission" date="2019-08" db="EMBL/GenBank/DDBJ databases">
        <title>In-depth cultivation of the pig gut microbiome towards novel bacterial diversity and tailored functional studies.</title>
        <authorList>
            <person name="Wylensek D."/>
            <person name="Hitch T.C.A."/>
            <person name="Clavel T."/>
        </authorList>
    </citation>
    <scope>NUCLEOTIDE SEQUENCE [LARGE SCALE GENOMIC DNA]</scope>
    <source>
        <strain evidence="2 3">RF-GAM-744-WT-7</strain>
    </source>
</reference>
<dbReference type="AlphaFoldDB" id="A0A7K0K326"/>
<dbReference type="EMBL" id="VUMY01000009">
    <property type="protein sequence ID" value="MST49819.1"/>
    <property type="molecule type" value="Genomic_DNA"/>
</dbReference>
<accession>A0A7K0K326</accession>
<organism evidence="2 3">
    <name type="scientific">Mobiluncus porci</name>
    <dbReference type="NCBI Taxonomy" id="2652278"/>
    <lineage>
        <taxon>Bacteria</taxon>
        <taxon>Bacillati</taxon>
        <taxon>Actinomycetota</taxon>
        <taxon>Actinomycetes</taxon>
        <taxon>Actinomycetales</taxon>
        <taxon>Actinomycetaceae</taxon>
        <taxon>Mobiluncus</taxon>
    </lineage>
</organism>
<feature type="compositionally biased region" description="Basic and acidic residues" evidence="1">
    <location>
        <begin position="424"/>
        <end position="435"/>
    </location>
</feature>
<sequence length="448" mass="49321">MNASSIPPGIPRTKATLDVVNAAKEAGFDDLLAQAELELIGCYLEGRNSGKALEAFSSTLTRLLYRPELYDFREISQLGRFFPAVIVSACHHPDVPLSLINHLLVGLEAFQETLAPTPAASDYLRHQVRLALGRSIADRTYLDHAIDRISPADSHSLQRAIDITQIEMAIGAHPEMALEVSWRMLTHEIPAAQKARLLRVMLPGLVAEKAWQVAWEAHLISYEYDRDSGRLTDLAEHFRFLAVTGMWRRLALVLERHLSLIRHAHDPWDLLCGIRGIVGALESLDLNGYGGYQLKVSLAGSSRFHELPALVRPTVREARDLLGEALSGLASRFDERNGTVEVSVSLGLLDFEPLPDGILLAGNEGDARFLARLLRARALLECDQGFDALLLLGGLEQTNFPSVSRLAPEIRMLTALARMQMSHDAADHLESRGEGSGDEAGEESREAS</sequence>
<dbReference type="Proteomes" id="UP000442535">
    <property type="component" value="Unassembled WGS sequence"/>
</dbReference>
<proteinExistence type="predicted"/>
<evidence type="ECO:0000256" key="1">
    <source>
        <dbReference type="SAM" id="MobiDB-lite"/>
    </source>
</evidence>
<keyword evidence="3" id="KW-1185">Reference proteome</keyword>